<dbReference type="InterPro" id="IPR052343">
    <property type="entry name" value="Retrotransposon-Effector_Assoc"/>
</dbReference>
<name>A0A9P1DX66_CUSEU</name>
<proteinExistence type="predicted"/>
<comment type="caution">
    <text evidence="2">The sequence shown here is derived from an EMBL/GenBank/DDBJ whole genome shotgun (WGS) entry which is preliminary data.</text>
</comment>
<gene>
    <name evidence="2" type="ORF">CEURO_LOCUS642</name>
</gene>
<organism evidence="2 3">
    <name type="scientific">Cuscuta europaea</name>
    <name type="common">European dodder</name>
    <dbReference type="NCBI Taxonomy" id="41803"/>
    <lineage>
        <taxon>Eukaryota</taxon>
        <taxon>Viridiplantae</taxon>
        <taxon>Streptophyta</taxon>
        <taxon>Embryophyta</taxon>
        <taxon>Tracheophyta</taxon>
        <taxon>Spermatophyta</taxon>
        <taxon>Magnoliopsida</taxon>
        <taxon>eudicotyledons</taxon>
        <taxon>Gunneridae</taxon>
        <taxon>Pentapetalae</taxon>
        <taxon>asterids</taxon>
        <taxon>lamiids</taxon>
        <taxon>Solanales</taxon>
        <taxon>Convolvulaceae</taxon>
        <taxon>Cuscuteae</taxon>
        <taxon>Cuscuta</taxon>
        <taxon>Cuscuta subgen. Cuscuta</taxon>
    </lineage>
</organism>
<protein>
    <recommendedName>
        <fullName evidence="1">Reverse transcriptase domain-containing protein</fullName>
    </recommendedName>
</protein>
<dbReference type="PANTHER" id="PTHR46890">
    <property type="entry name" value="NON-LTR RETROLELEMENT REVERSE TRANSCRIPTASE-LIKE PROTEIN-RELATED"/>
    <property type="match status" value="1"/>
</dbReference>
<dbReference type="InterPro" id="IPR000477">
    <property type="entry name" value="RT_dom"/>
</dbReference>
<evidence type="ECO:0000313" key="2">
    <source>
        <dbReference type="EMBL" id="CAH9054384.1"/>
    </source>
</evidence>
<accession>A0A9P1DX66</accession>
<feature type="domain" description="Reverse transcriptase" evidence="1">
    <location>
        <begin position="45"/>
        <end position="147"/>
    </location>
</feature>
<dbReference type="Proteomes" id="UP001152484">
    <property type="component" value="Unassembled WGS sequence"/>
</dbReference>
<dbReference type="Pfam" id="PF00078">
    <property type="entry name" value="RVT_1"/>
    <property type="match status" value="1"/>
</dbReference>
<keyword evidence="3" id="KW-1185">Reference proteome</keyword>
<evidence type="ECO:0000313" key="3">
    <source>
        <dbReference type="Proteomes" id="UP001152484"/>
    </source>
</evidence>
<dbReference type="OrthoDB" id="1937198at2759"/>
<sequence length="150" mass="17285">MHPGKAPRPDGLNPAFLQHYWDILGDRCPQGKIPRKVNRTNLILIPKKDKPESIGDLRPIGLCNVIFKIFGKVLADGLKIILNDLVSMNQSAFVMGKSIVDNVMVAFETLHWLKRKRHGWDGYLALKLDMRKAYDRVEWKYLKIVMTARF</sequence>
<evidence type="ECO:0000259" key="1">
    <source>
        <dbReference type="Pfam" id="PF00078"/>
    </source>
</evidence>
<dbReference type="PANTHER" id="PTHR46890:SF48">
    <property type="entry name" value="RNA-DIRECTED DNA POLYMERASE"/>
    <property type="match status" value="1"/>
</dbReference>
<dbReference type="EMBL" id="CAMAPE010000002">
    <property type="protein sequence ID" value="CAH9054384.1"/>
    <property type="molecule type" value="Genomic_DNA"/>
</dbReference>
<dbReference type="AlphaFoldDB" id="A0A9P1DX66"/>
<reference evidence="2" key="1">
    <citation type="submission" date="2022-07" db="EMBL/GenBank/DDBJ databases">
        <authorList>
            <person name="Macas J."/>
            <person name="Novak P."/>
            <person name="Neumann P."/>
        </authorList>
    </citation>
    <scope>NUCLEOTIDE SEQUENCE</scope>
</reference>